<dbReference type="PATRIC" id="fig|864069.3.peg.1765"/>
<feature type="signal peptide" evidence="1">
    <location>
        <begin position="1"/>
        <end position="19"/>
    </location>
</feature>
<reference evidence="2 3" key="1">
    <citation type="submission" date="2012-02" db="EMBL/GenBank/DDBJ databases">
        <title>Improved High-Quality Draft sequence of Microvirga sp. WSM3557.</title>
        <authorList>
            <consortium name="US DOE Joint Genome Institute"/>
            <person name="Lucas S."/>
            <person name="Han J."/>
            <person name="Lapidus A."/>
            <person name="Cheng J.-F."/>
            <person name="Goodwin L."/>
            <person name="Pitluck S."/>
            <person name="Peters L."/>
            <person name="Zhang X."/>
            <person name="Detter J.C."/>
            <person name="Han C."/>
            <person name="Tapia R."/>
            <person name="Land M."/>
            <person name="Hauser L."/>
            <person name="Kyrpides N."/>
            <person name="Ivanova N."/>
            <person name="Pagani I."/>
            <person name="Brau L."/>
            <person name="Yates R."/>
            <person name="O'Hara G."/>
            <person name="Rui T."/>
            <person name="Howieson J."/>
            <person name="Reeve W."/>
            <person name="Woyke T."/>
        </authorList>
    </citation>
    <scope>NUCLEOTIDE SEQUENCE [LARGE SCALE GENOMIC DNA]</scope>
    <source>
        <strain evidence="2 3">WSM3557</strain>
    </source>
</reference>
<accession>I4YYS7</accession>
<evidence type="ECO:0008006" key="4">
    <source>
        <dbReference type="Google" id="ProtNLM"/>
    </source>
</evidence>
<evidence type="ECO:0000256" key="1">
    <source>
        <dbReference type="SAM" id="SignalP"/>
    </source>
</evidence>
<dbReference type="Proteomes" id="UP000003947">
    <property type="component" value="Unassembled WGS sequence"/>
</dbReference>
<sequence precursor="true">MKPILASLVMAGFVTGAVAQTGATTLTMTCAEARGIVASQGAVVLRTGPTTYDRYVRDSRFCALPETARPAWVRTADVAQCPIGGVCRSNEIDNGR</sequence>
<dbReference type="EMBL" id="JH660641">
    <property type="protein sequence ID" value="EIM29119.1"/>
    <property type="molecule type" value="Genomic_DNA"/>
</dbReference>
<dbReference type="OrthoDB" id="7870801at2"/>
<protein>
    <recommendedName>
        <fullName evidence="4">Secreted protein</fullName>
    </recommendedName>
</protein>
<evidence type="ECO:0000313" key="3">
    <source>
        <dbReference type="Proteomes" id="UP000003947"/>
    </source>
</evidence>
<keyword evidence="1" id="KW-0732">Signal</keyword>
<gene>
    <name evidence="2" type="ORF">MicloDRAFT_00015900</name>
</gene>
<feature type="chain" id="PRO_5003698140" description="Secreted protein" evidence="1">
    <location>
        <begin position="20"/>
        <end position="96"/>
    </location>
</feature>
<dbReference type="HOGENOM" id="CLU_152495_1_1_5"/>
<name>I4YYS7_9HYPH</name>
<dbReference type="RefSeq" id="WP_009490539.1">
    <property type="nucleotide sequence ID" value="NZ_CP141048.1"/>
</dbReference>
<organism evidence="2 3">
    <name type="scientific">Microvirga lotononidis</name>
    <dbReference type="NCBI Taxonomy" id="864069"/>
    <lineage>
        <taxon>Bacteria</taxon>
        <taxon>Pseudomonadati</taxon>
        <taxon>Pseudomonadota</taxon>
        <taxon>Alphaproteobacteria</taxon>
        <taxon>Hyphomicrobiales</taxon>
        <taxon>Methylobacteriaceae</taxon>
        <taxon>Microvirga</taxon>
    </lineage>
</organism>
<dbReference type="AlphaFoldDB" id="I4YYS7"/>
<keyword evidence="3" id="KW-1185">Reference proteome</keyword>
<proteinExistence type="predicted"/>
<dbReference type="STRING" id="864069.MicloDRAFT_00015900"/>
<dbReference type="eggNOG" id="ENOG50334BK">
    <property type="taxonomic scope" value="Bacteria"/>
</dbReference>
<evidence type="ECO:0000313" key="2">
    <source>
        <dbReference type="EMBL" id="EIM29119.1"/>
    </source>
</evidence>